<evidence type="ECO:0000313" key="6">
    <source>
        <dbReference type="EMBL" id="MCO1659741.1"/>
    </source>
</evidence>
<keyword evidence="3" id="KW-0238">DNA-binding</keyword>
<dbReference type="Pfam" id="PF02311">
    <property type="entry name" value="AraC_binding"/>
    <property type="match status" value="1"/>
</dbReference>
<dbReference type="InterPro" id="IPR013096">
    <property type="entry name" value="Cupin_2"/>
</dbReference>
<keyword evidence="2" id="KW-0560">Oxidoreductase</keyword>
<dbReference type="SUPFAM" id="SSF51182">
    <property type="entry name" value="RmlC-like cupins"/>
    <property type="match status" value="1"/>
</dbReference>
<proteinExistence type="predicted"/>
<comment type="caution">
    <text evidence="6">The sequence shown here is derived from an EMBL/GenBank/DDBJ whole genome shotgun (WGS) entry which is preliminary data.</text>
</comment>
<dbReference type="Proteomes" id="UP001165283">
    <property type="component" value="Unassembled WGS sequence"/>
</dbReference>
<dbReference type="PANTHER" id="PTHR41517">
    <property type="entry name" value="1,2-DIOXYGENASE PROTEIN-RELATED"/>
    <property type="match status" value="1"/>
</dbReference>
<evidence type="ECO:0000313" key="7">
    <source>
        <dbReference type="Proteomes" id="UP001165283"/>
    </source>
</evidence>
<evidence type="ECO:0000256" key="3">
    <source>
        <dbReference type="ARBA" id="ARBA00023125"/>
    </source>
</evidence>
<dbReference type="Pfam" id="PF07883">
    <property type="entry name" value="Cupin_2"/>
    <property type="match status" value="1"/>
</dbReference>
<evidence type="ECO:0000259" key="4">
    <source>
        <dbReference type="Pfam" id="PF02311"/>
    </source>
</evidence>
<sequence>MTAIDPRVPTVVLDSGARAVDTSGEAAARPTPWAPLRILAAEIEATIERISTGPAPDNGRRSALLVHPESTTGRSFAPGVEVAVEVLLPGESTTPLRRNSSIVQICLAGTGTVHVAGASIDMARNDVATVPSMKPHRFRNDGDGPWIRLAYSNAPLLAHLGTLYAEEVPADWVPGTVVDGPIDMDEPAEVADRGSAPDHEVSPTGARLRGYEFLVDIEPVPDRLRHWPYRTVSGLMSQSTGDGERTIMALYNPATERRQGATGSFFVTLSRIPHGHRPRPEGAGHRHSSVAINYHVEGTGYSVVDGRRIDFAPGDLLLSAPSWREHAHYPSETGLTVFTVQDHPQHIATESLIWQEDMNGPILALGLERGQTGYIAPRNWDDDLPRI</sequence>
<name>A0ABT1A9V9_9PSEU</name>
<evidence type="ECO:0000256" key="2">
    <source>
        <dbReference type="ARBA" id="ARBA00023002"/>
    </source>
</evidence>
<dbReference type="InterPro" id="IPR003313">
    <property type="entry name" value="AraC-bd"/>
</dbReference>
<evidence type="ECO:0000259" key="5">
    <source>
        <dbReference type="Pfam" id="PF07883"/>
    </source>
</evidence>
<dbReference type="EMBL" id="JAGSOV010000070">
    <property type="protein sequence ID" value="MCO1659741.1"/>
    <property type="molecule type" value="Genomic_DNA"/>
</dbReference>
<feature type="domain" description="AraC-type arabinose-binding/dimerisation" evidence="4">
    <location>
        <begin position="285"/>
        <end position="347"/>
    </location>
</feature>
<dbReference type="Gene3D" id="2.60.120.10">
    <property type="entry name" value="Jelly Rolls"/>
    <property type="match status" value="2"/>
</dbReference>
<reference evidence="6" key="1">
    <citation type="submission" date="2021-04" db="EMBL/GenBank/DDBJ databases">
        <title>Pseudonocardia sp. nov., isolated from sandy soil of mangrove forest.</title>
        <authorList>
            <person name="Zan Z."/>
            <person name="Huang R."/>
            <person name="Liu W."/>
        </authorList>
    </citation>
    <scope>NUCLEOTIDE SEQUENCE</scope>
    <source>
        <strain evidence="6">S2-4</strain>
    </source>
</reference>
<dbReference type="RefSeq" id="WP_252444705.1">
    <property type="nucleotide sequence ID" value="NZ_JAGSOV010000070.1"/>
</dbReference>
<dbReference type="InterPro" id="IPR014710">
    <property type="entry name" value="RmlC-like_jellyroll"/>
</dbReference>
<organism evidence="6 7">
    <name type="scientific">Pseudonocardia humida</name>
    <dbReference type="NCBI Taxonomy" id="2800819"/>
    <lineage>
        <taxon>Bacteria</taxon>
        <taxon>Bacillati</taxon>
        <taxon>Actinomycetota</taxon>
        <taxon>Actinomycetes</taxon>
        <taxon>Pseudonocardiales</taxon>
        <taxon>Pseudonocardiaceae</taxon>
        <taxon>Pseudonocardia</taxon>
    </lineage>
</organism>
<gene>
    <name evidence="6" type="ORF">KDL28_32195</name>
</gene>
<dbReference type="InterPro" id="IPR011051">
    <property type="entry name" value="RmlC_Cupin_sf"/>
</dbReference>
<keyword evidence="7" id="KW-1185">Reference proteome</keyword>
<keyword evidence="1" id="KW-0223">Dioxygenase</keyword>
<dbReference type="PANTHER" id="PTHR41517:SF1">
    <property type="entry name" value="CUPIN"/>
    <property type="match status" value="1"/>
</dbReference>
<protein>
    <submittedName>
        <fullName evidence="6">Cupin domain-containing protein</fullName>
    </submittedName>
</protein>
<feature type="domain" description="Cupin type-2" evidence="5">
    <location>
        <begin position="85"/>
        <end position="145"/>
    </location>
</feature>
<dbReference type="InterPro" id="IPR047183">
    <property type="entry name" value="GDO-like"/>
</dbReference>
<evidence type="ECO:0000256" key="1">
    <source>
        <dbReference type="ARBA" id="ARBA00022964"/>
    </source>
</evidence>
<accession>A0ABT1A9V9</accession>